<evidence type="ECO:0000256" key="4">
    <source>
        <dbReference type="ARBA" id="ARBA00023136"/>
    </source>
</evidence>
<dbReference type="InterPro" id="IPR036259">
    <property type="entry name" value="MFS_trans_sf"/>
</dbReference>
<keyword evidence="3 5" id="KW-1133">Transmembrane helix</keyword>
<feature type="signal peptide" evidence="6">
    <location>
        <begin position="1"/>
        <end position="26"/>
    </location>
</feature>
<gene>
    <name evidence="7" type="ORF">IPOD504_LOCUS10294</name>
</gene>
<dbReference type="EMBL" id="OW152836">
    <property type="protein sequence ID" value="CAH2057529.1"/>
    <property type="molecule type" value="Genomic_DNA"/>
</dbReference>
<evidence type="ECO:0000256" key="5">
    <source>
        <dbReference type="SAM" id="Phobius"/>
    </source>
</evidence>
<evidence type="ECO:0000256" key="1">
    <source>
        <dbReference type="ARBA" id="ARBA00004370"/>
    </source>
</evidence>
<feature type="transmembrane region" description="Helical" evidence="5">
    <location>
        <begin position="42"/>
        <end position="66"/>
    </location>
</feature>
<protein>
    <recommendedName>
        <fullName evidence="9">Major facilitator superfamily (MFS) profile domain-containing protein</fullName>
    </recommendedName>
</protein>
<dbReference type="Gene3D" id="1.20.1250.20">
    <property type="entry name" value="MFS general substrate transporter like domains"/>
    <property type="match status" value="1"/>
</dbReference>
<keyword evidence="6" id="KW-0732">Signal</keyword>
<reference evidence="7" key="1">
    <citation type="submission" date="2022-03" db="EMBL/GenBank/DDBJ databases">
        <authorList>
            <person name="Martin H S."/>
        </authorList>
    </citation>
    <scope>NUCLEOTIDE SEQUENCE</scope>
</reference>
<keyword evidence="2 5" id="KW-0812">Transmembrane</keyword>
<dbReference type="PANTHER" id="PTHR48021">
    <property type="match status" value="1"/>
</dbReference>
<evidence type="ECO:0000256" key="6">
    <source>
        <dbReference type="SAM" id="SignalP"/>
    </source>
</evidence>
<keyword evidence="4 5" id="KW-0472">Membrane</keyword>
<feature type="transmembrane region" description="Helical" evidence="5">
    <location>
        <begin position="283"/>
        <end position="302"/>
    </location>
</feature>
<dbReference type="PANTHER" id="PTHR48021:SF1">
    <property type="entry name" value="GH07001P-RELATED"/>
    <property type="match status" value="1"/>
</dbReference>
<sequence length="322" mass="33231">MRVRVAVNVPTMSFGLALGWVSLVSSQEGGDGGDGGDGSDGGAGLVLAAATTFGASLLGVPLSALALRLGRKFAVIATSFAFIVCWSLKLVGGRWCVVVARASAGLGAAGAWALSPLLAREMCNARWRGAAASALVPAYNLGMLLMYLAADWGLPQARVVSWCLGLSVAHCFLFMLMPESPAYLAASGKPEAAERSLRWLHGSPKSSAPLREGLAALPPPDLVAVSPFALVKRMLGDRRRLRALLVGGFAVVGQEACGVLALLQYAERVFALALGGGGSAERHAVLLGAAQLAASLGALYLVERLGRKVPALPSSGPLYTFH</sequence>
<feature type="transmembrane region" description="Helical" evidence="5">
    <location>
        <begin position="243"/>
        <end position="263"/>
    </location>
</feature>
<feature type="transmembrane region" description="Helical" evidence="5">
    <location>
        <begin position="73"/>
        <end position="92"/>
    </location>
</feature>
<evidence type="ECO:0008006" key="9">
    <source>
        <dbReference type="Google" id="ProtNLM"/>
    </source>
</evidence>
<feature type="non-terminal residue" evidence="7">
    <location>
        <position position="1"/>
    </location>
</feature>
<proteinExistence type="predicted"/>
<evidence type="ECO:0000256" key="2">
    <source>
        <dbReference type="ARBA" id="ARBA00022692"/>
    </source>
</evidence>
<feature type="transmembrane region" description="Helical" evidence="5">
    <location>
        <begin position="98"/>
        <end position="118"/>
    </location>
</feature>
<keyword evidence="8" id="KW-1185">Reference proteome</keyword>
<dbReference type="Proteomes" id="UP000837857">
    <property type="component" value="Chromosome 24"/>
</dbReference>
<evidence type="ECO:0000313" key="7">
    <source>
        <dbReference type="EMBL" id="CAH2057529.1"/>
    </source>
</evidence>
<name>A0ABN8IHS9_9NEOP</name>
<evidence type="ECO:0000256" key="3">
    <source>
        <dbReference type="ARBA" id="ARBA00022989"/>
    </source>
</evidence>
<evidence type="ECO:0000313" key="8">
    <source>
        <dbReference type="Proteomes" id="UP000837857"/>
    </source>
</evidence>
<accession>A0ABN8IHS9</accession>
<feature type="transmembrane region" description="Helical" evidence="5">
    <location>
        <begin position="130"/>
        <end position="150"/>
    </location>
</feature>
<dbReference type="InterPro" id="IPR005828">
    <property type="entry name" value="MFS_sugar_transport-like"/>
</dbReference>
<dbReference type="Pfam" id="PF00083">
    <property type="entry name" value="Sugar_tr"/>
    <property type="match status" value="1"/>
</dbReference>
<dbReference type="InterPro" id="IPR050549">
    <property type="entry name" value="MFS_Trehalose_Transporter"/>
</dbReference>
<dbReference type="SUPFAM" id="SSF103473">
    <property type="entry name" value="MFS general substrate transporter"/>
    <property type="match status" value="1"/>
</dbReference>
<feature type="chain" id="PRO_5045356379" description="Major facilitator superfamily (MFS) profile domain-containing protein" evidence="6">
    <location>
        <begin position="27"/>
        <end position="322"/>
    </location>
</feature>
<organism evidence="7 8">
    <name type="scientific">Iphiclides podalirius</name>
    <name type="common">scarce swallowtail</name>
    <dbReference type="NCBI Taxonomy" id="110791"/>
    <lineage>
        <taxon>Eukaryota</taxon>
        <taxon>Metazoa</taxon>
        <taxon>Ecdysozoa</taxon>
        <taxon>Arthropoda</taxon>
        <taxon>Hexapoda</taxon>
        <taxon>Insecta</taxon>
        <taxon>Pterygota</taxon>
        <taxon>Neoptera</taxon>
        <taxon>Endopterygota</taxon>
        <taxon>Lepidoptera</taxon>
        <taxon>Glossata</taxon>
        <taxon>Ditrysia</taxon>
        <taxon>Papilionoidea</taxon>
        <taxon>Papilionidae</taxon>
        <taxon>Papilioninae</taxon>
        <taxon>Iphiclides</taxon>
    </lineage>
</organism>
<feature type="transmembrane region" description="Helical" evidence="5">
    <location>
        <begin position="156"/>
        <end position="177"/>
    </location>
</feature>
<comment type="subcellular location">
    <subcellularLocation>
        <location evidence="1">Membrane</location>
    </subcellularLocation>
</comment>